<dbReference type="Proteomes" id="UP000589036">
    <property type="component" value="Unassembled WGS sequence"/>
</dbReference>
<dbReference type="InterPro" id="IPR000485">
    <property type="entry name" value="AsnC-type_HTH_dom"/>
</dbReference>
<dbReference type="RefSeq" id="WP_179644157.1">
    <property type="nucleotide sequence ID" value="NZ_BAAAYY010000004.1"/>
</dbReference>
<feature type="region of interest" description="Disordered" evidence="4">
    <location>
        <begin position="288"/>
        <end position="333"/>
    </location>
</feature>
<protein>
    <submittedName>
        <fullName evidence="6">DNA-binding Lrp family transcriptional regulator</fullName>
    </submittedName>
</protein>
<keyword evidence="7" id="KW-1185">Reference proteome</keyword>
<comment type="caution">
    <text evidence="6">The sequence shown here is derived from an EMBL/GenBank/DDBJ whole genome shotgun (WGS) entry which is preliminary data.</text>
</comment>
<dbReference type="InterPro" id="IPR036388">
    <property type="entry name" value="WH-like_DNA-bd_sf"/>
</dbReference>
<dbReference type="SUPFAM" id="SSF46785">
    <property type="entry name" value="Winged helix' DNA-binding domain"/>
    <property type="match status" value="2"/>
</dbReference>
<dbReference type="PANTHER" id="PTHR30154">
    <property type="entry name" value="LEUCINE-RESPONSIVE REGULATORY PROTEIN"/>
    <property type="match status" value="1"/>
</dbReference>
<dbReference type="PROSITE" id="PS00519">
    <property type="entry name" value="HTH_ASNC_1"/>
    <property type="match status" value="2"/>
</dbReference>
<name>A0A852TWH4_9ACTN</name>
<dbReference type="GO" id="GO:0043200">
    <property type="term" value="P:response to amino acid"/>
    <property type="evidence" value="ECO:0007669"/>
    <property type="project" value="TreeGrafter"/>
</dbReference>
<dbReference type="PROSITE" id="PS50956">
    <property type="entry name" value="HTH_ASNC_2"/>
    <property type="match status" value="2"/>
</dbReference>
<dbReference type="InterPro" id="IPR019888">
    <property type="entry name" value="Tscrpt_reg_AsnC-like"/>
</dbReference>
<organism evidence="6 7">
    <name type="scientific">Spinactinospora alkalitolerans</name>
    <dbReference type="NCBI Taxonomy" id="687207"/>
    <lineage>
        <taxon>Bacteria</taxon>
        <taxon>Bacillati</taxon>
        <taxon>Actinomycetota</taxon>
        <taxon>Actinomycetes</taxon>
        <taxon>Streptosporangiales</taxon>
        <taxon>Nocardiopsidaceae</taxon>
        <taxon>Spinactinospora</taxon>
    </lineage>
</organism>
<proteinExistence type="predicted"/>
<dbReference type="EMBL" id="JACCCC010000001">
    <property type="protein sequence ID" value="NYE48359.1"/>
    <property type="molecule type" value="Genomic_DNA"/>
</dbReference>
<keyword evidence="3" id="KW-0804">Transcription</keyword>
<dbReference type="Pfam" id="PF13404">
    <property type="entry name" value="HTH_AsnC-type"/>
    <property type="match status" value="2"/>
</dbReference>
<dbReference type="GO" id="GO:0005829">
    <property type="term" value="C:cytosol"/>
    <property type="evidence" value="ECO:0007669"/>
    <property type="project" value="TreeGrafter"/>
</dbReference>
<accession>A0A852TWH4</accession>
<dbReference type="InterPro" id="IPR019885">
    <property type="entry name" value="Tscrpt_reg_HTH_AsnC-type_CS"/>
</dbReference>
<evidence type="ECO:0000259" key="5">
    <source>
        <dbReference type="PROSITE" id="PS50956"/>
    </source>
</evidence>
<dbReference type="AlphaFoldDB" id="A0A852TWH4"/>
<sequence>MLDAVDAALVRALQGDGRATYQALADGVGLSRTAVRARVRHLIAAGAIRIVGVLHAGVMGMEVFGHISFRVSGPVRPVMAELAHREAVTFAALTAGRFPAVAHVRVCDDAALAAELTELRGLPGVTGAEVFRGDTIVKDAYSSVRALREVGIDPLDWRLIRRLQVDGRASYAELARCVGLSQAAARSRVVRLIDAGVVHVTALIEPSAVGANEHLGFGLRCRGDAEAIAGRLGNLSGVSFVTTGFGRYDIVGSASAADRPTLVEALEAIRSCPEVTYAETWEHLSVAKERHRADGGSRTAEGRPREQAPLSRRRAAAGGRAGGEVAEERESAQ</sequence>
<evidence type="ECO:0000256" key="1">
    <source>
        <dbReference type="ARBA" id="ARBA00023015"/>
    </source>
</evidence>
<dbReference type="Gene3D" id="1.10.10.10">
    <property type="entry name" value="Winged helix-like DNA-binding domain superfamily/Winged helix DNA-binding domain"/>
    <property type="match status" value="2"/>
</dbReference>
<evidence type="ECO:0000313" key="6">
    <source>
        <dbReference type="EMBL" id="NYE48359.1"/>
    </source>
</evidence>
<keyword evidence="1" id="KW-0805">Transcription regulation</keyword>
<evidence type="ECO:0000256" key="2">
    <source>
        <dbReference type="ARBA" id="ARBA00023125"/>
    </source>
</evidence>
<gene>
    <name evidence="6" type="ORF">HDA32_003479</name>
</gene>
<feature type="domain" description="HTH asnC-type" evidence="5">
    <location>
        <begin position="2"/>
        <end position="62"/>
    </location>
</feature>
<dbReference type="SMART" id="SM00344">
    <property type="entry name" value="HTH_ASNC"/>
    <property type="match status" value="2"/>
</dbReference>
<evidence type="ECO:0000313" key="7">
    <source>
        <dbReference type="Proteomes" id="UP000589036"/>
    </source>
</evidence>
<dbReference type="PRINTS" id="PR00033">
    <property type="entry name" value="HTHASNC"/>
</dbReference>
<reference evidence="6 7" key="1">
    <citation type="submission" date="2020-07" db="EMBL/GenBank/DDBJ databases">
        <title>Sequencing the genomes of 1000 actinobacteria strains.</title>
        <authorList>
            <person name="Klenk H.-P."/>
        </authorList>
    </citation>
    <scope>NUCLEOTIDE SEQUENCE [LARGE SCALE GENOMIC DNA]</scope>
    <source>
        <strain evidence="6 7">CXB654</strain>
    </source>
</reference>
<dbReference type="GO" id="GO:0043565">
    <property type="term" value="F:sequence-specific DNA binding"/>
    <property type="evidence" value="ECO:0007669"/>
    <property type="project" value="InterPro"/>
</dbReference>
<evidence type="ECO:0000256" key="4">
    <source>
        <dbReference type="SAM" id="MobiDB-lite"/>
    </source>
</evidence>
<dbReference type="InterPro" id="IPR036390">
    <property type="entry name" value="WH_DNA-bd_sf"/>
</dbReference>
<feature type="domain" description="HTH asnC-type" evidence="5">
    <location>
        <begin position="152"/>
        <end position="212"/>
    </location>
</feature>
<dbReference type="PANTHER" id="PTHR30154:SF34">
    <property type="entry name" value="TRANSCRIPTIONAL REGULATOR AZLB"/>
    <property type="match status" value="1"/>
</dbReference>
<feature type="compositionally biased region" description="Basic and acidic residues" evidence="4">
    <location>
        <begin position="288"/>
        <end position="306"/>
    </location>
</feature>
<keyword evidence="2 6" id="KW-0238">DNA-binding</keyword>
<evidence type="ECO:0000256" key="3">
    <source>
        <dbReference type="ARBA" id="ARBA00023163"/>
    </source>
</evidence>